<evidence type="ECO:0000256" key="3">
    <source>
        <dbReference type="ARBA" id="ARBA00006206"/>
    </source>
</evidence>
<comment type="pathway">
    <text evidence="2 8">Carbohydrate metabolism; hexose metabolism.</text>
</comment>
<dbReference type="PANTHER" id="PTHR10091:SF0">
    <property type="entry name" value="GALACTOSE MUTAROTASE"/>
    <property type="match status" value="1"/>
</dbReference>
<evidence type="ECO:0000256" key="8">
    <source>
        <dbReference type="PIRNR" id="PIRNR005096"/>
    </source>
</evidence>
<comment type="catalytic activity">
    <reaction evidence="1 8">
        <text>alpha-D-glucose = beta-D-glucose</text>
        <dbReference type="Rhea" id="RHEA:10264"/>
        <dbReference type="ChEBI" id="CHEBI:15903"/>
        <dbReference type="ChEBI" id="CHEBI:17925"/>
        <dbReference type="EC" id="5.1.3.3"/>
    </reaction>
</comment>
<protein>
    <recommendedName>
        <fullName evidence="5 8">Aldose 1-epimerase</fullName>
        <ecNumber evidence="4 8">5.1.3.3</ecNumber>
    </recommendedName>
</protein>
<dbReference type="SUPFAM" id="SSF74650">
    <property type="entry name" value="Galactose mutarotase-like"/>
    <property type="match status" value="1"/>
</dbReference>
<accession>A0ABV9MS11</accession>
<gene>
    <name evidence="9" type="ORF">ACFO5I_01105</name>
</gene>
<reference evidence="10" key="1">
    <citation type="journal article" date="2019" name="Int. J. Syst. Evol. Microbiol.">
        <title>The Global Catalogue of Microorganisms (GCM) 10K type strain sequencing project: providing services to taxonomists for standard genome sequencing and annotation.</title>
        <authorList>
            <consortium name="The Broad Institute Genomics Platform"/>
            <consortium name="The Broad Institute Genome Sequencing Center for Infectious Disease"/>
            <person name="Wu L."/>
            <person name="Ma J."/>
        </authorList>
    </citation>
    <scope>NUCLEOTIDE SEQUENCE [LARGE SCALE GENOMIC DNA]</scope>
    <source>
        <strain evidence="10">CGMCC 1.19032</strain>
    </source>
</reference>
<dbReference type="CDD" id="cd09019">
    <property type="entry name" value="galactose_mutarotase_like"/>
    <property type="match status" value="1"/>
</dbReference>
<evidence type="ECO:0000256" key="6">
    <source>
        <dbReference type="ARBA" id="ARBA00023235"/>
    </source>
</evidence>
<keyword evidence="7 8" id="KW-0119">Carbohydrate metabolism</keyword>
<dbReference type="NCBIfam" id="NF008277">
    <property type="entry name" value="PRK11055.1"/>
    <property type="match status" value="1"/>
</dbReference>
<comment type="similarity">
    <text evidence="3 8">Belongs to the aldose epimerase family.</text>
</comment>
<keyword evidence="6 8" id="KW-0413">Isomerase</keyword>
<dbReference type="InterPro" id="IPR018052">
    <property type="entry name" value="Ald1_epimerase_CS"/>
</dbReference>
<proteinExistence type="inferred from homology"/>
<dbReference type="Gene3D" id="2.70.98.10">
    <property type="match status" value="1"/>
</dbReference>
<dbReference type="PANTHER" id="PTHR10091">
    <property type="entry name" value="ALDOSE-1-EPIMERASE"/>
    <property type="match status" value="1"/>
</dbReference>
<dbReference type="PROSITE" id="PS00545">
    <property type="entry name" value="ALDOSE_1_EPIMERASE"/>
    <property type="match status" value="1"/>
</dbReference>
<comment type="caution">
    <text evidence="9">The sequence shown here is derived from an EMBL/GenBank/DDBJ whole genome shotgun (WGS) entry which is preliminary data.</text>
</comment>
<evidence type="ECO:0000256" key="5">
    <source>
        <dbReference type="ARBA" id="ARBA00014165"/>
    </source>
</evidence>
<evidence type="ECO:0000256" key="7">
    <source>
        <dbReference type="ARBA" id="ARBA00023277"/>
    </source>
</evidence>
<evidence type="ECO:0000256" key="2">
    <source>
        <dbReference type="ARBA" id="ARBA00005028"/>
    </source>
</evidence>
<sequence length="351" mass="39221">MLKKETFGTTQKGETITLYTFENQRGMKMTVSDLGAVLTHLYVPNHKGELVDVVLGFDQVQQYEKNDNVYFGSTIGRSANRIEGATFKIDETTYKIDQNEGENNLHGGFNGYQLRKWDVKAIDETKNQITFVLTSPDLDQGFPGELQMEATYQLSEDNCLSVTYQGKTNQKTIFNPTNHSYFNLNGHDQGKVTRHVLQLNASQYTPVKDSKSIPTGELAAVANTPMDFTQPKEIGQEIEADFEQLIYTKGYDHNYVIDQTDAPLTPFATVTGNQSGIQMTVATNLPGVQFYAGNFIEQELGKNNVVYTPRSGFCLEPQYFPNAINEANFEQPLLDVGEVGVCAIQYGFGLM</sequence>
<dbReference type="InterPro" id="IPR008183">
    <property type="entry name" value="Aldose_1/G6P_1-epimerase"/>
</dbReference>
<name>A0ABV9MS11_9ENTE</name>
<dbReference type="InterPro" id="IPR015443">
    <property type="entry name" value="Aldose_1-epimerase"/>
</dbReference>
<keyword evidence="10" id="KW-1185">Reference proteome</keyword>
<dbReference type="InterPro" id="IPR047215">
    <property type="entry name" value="Galactose_mutarotase-like"/>
</dbReference>
<dbReference type="GO" id="GO:0016853">
    <property type="term" value="F:isomerase activity"/>
    <property type="evidence" value="ECO:0007669"/>
    <property type="project" value="UniProtKB-KW"/>
</dbReference>
<dbReference type="EC" id="5.1.3.3" evidence="4 8"/>
<dbReference type="InterPro" id="IPR014718">
    <property type="entry name" value="GH-type_carb-bd"/>
</dbReference>
<dbReference type="Pfam" id="PF01263">
    <property type="entry name" value="Aldose_epim"/>
    <property type="match status" value="1"/>
</dbReference>
<evidence type="ECO:0000313" key="9">
    <source>
        <dbReference type="EMBL" id="MFC4718345.1"/>
    </source>
</evidence>
<evidence type="ECO:0000256" key="1">
    <source>
        <dbReference type="ARBA" id="ARBA00001614"/>
    </source>
</evidence>
<dbReference type="PIRSF" id="PIRSF005096">
    <property type="entry name" value="GALM"/>
    <property type="match status" value="1"/>
</dbReference>
<dbReference type="Proteomes" id="UP001595969">
    <property type="component" value="Unassembled WGS sequence"/>
</dbReference>
<evidence type="ECO:0000256" key="4">
    <source>
        <dbReference type="ARBA" id="ARBA00013185"/>
    </source>
</evidence>
<evidence type="ECO:0000313" key="10">
    <source>
        <dbReference type="Proteomes" id="UP001595969"/>
    </source>
</evidence>
<dbReference type="RefSeq" id="WP_204653797.1">
    <property type="nucleotide sequence ID" value="NZ_JAFBFD010000013.1"/>
</dbReference>
<dbReference type="EMBL" id="JBHSGS010000007">
    <property type="protein sequence ID" value="MFC4718345.1"/>
    <property type="molecule type" value="Genomic_DNA"/>
</dbReference>
<organism evidence="9 10">
    <name type="scientific">Enterococcus lemanii</name>
    <dbReference type="NCBI Taxonomy" id="1159752"/>
    <lineage>
        <taxon>Bacteria</taxon>
        <taxon>Bacillati</taxon>
        <taxon>Bacillota</taxon>
        <taxon>Bacilli</taxon>
        <taxon>Lactobacillales</taxon>
        <taxon>Enterococcaceae</taxon>
        <taxon>Enterococcus</taxon>
    </lineage>
</organism>
<dbReference type="InterPro" id="IPR011013">
    <property type="entry name" value="Gal_mutarotase_sf_dom"/>
</dbReference>